<keyword evidence="9" id="KW-1185">Reference proteome</keyword>
<evidence type="ECO:0000256" key="4">
    <source>
        <dbReference type="ARBA" id="ARBA00022692"/>
    </source>
</evidence>
<dbReference type="GO" id="GO:0019646">
    <property type="term" value="P:aerobic electron transport chain"/>
    <property type="evidence" value="ECO:0007669"/>
    <property type="project" value="TreeGrafter"/>
</dbReference>
<dbReference type="GO" id="GO:0005886">
    <property type="term" value="C:plasma membrane"/>
    <property type="evidence" value="ECO:0007669"/>
    <property type="project" value="UniProtKB-SubCell"/>
</dbReference>
<evidence type="ECO:0000256" key="3">
    <source>
        <dbReference type="ARBA" id="ARBA00022475"/>
    </source>
</evidence>
<dbReference type="GO" id="GO:0009055">
    <property type="term" value="F:electron transfer activity"/>
    <property type="evidence" value="ECO:0007669"/>
    <property type="project" value="TreeGrafter"/>
</dbReference>
<protein>
    <submittedName>
        <fullName evidence="8">Cytochrome bd-I ubiquinol oxidase subunit 2 apoprotein</fullName>
    </submittedName>
</protein>
<sequence length="338" mass="37969">MIYVVIAFLWAAIWLYLLLGGADYGAGIIELFTSKSNKERTRITLYRAIGPVWEANHMWLIIAIVILFVGFPEIYSTMSVNMHIPLTVMLLGIIARGTAFTFRHYDAVVDDMQHVYNRIFAYSSFITPLFLGIIAGSAVSGRIDPEATDFLSAYIYSWLDWFSVSVGLFTVTICGFLAAIYLIGETDSKEEKRMFVSKALKLNIAAVVCGALVFLAATYEQIPLLDWVFGNIYGTLAIIAATLSLILLWYMLYKGESKGIRILAGFQVTMILFTTTYRHFPNIVILKNGGYLSLLEHRGHDKSIETLGWALLIGSIFILPALFYLIYSFQKRKANVHG</sequence>
<dbReference type="AlphaFoldDB" id="A0A2T0U9A6"/>
<comment type="caution">
    <text evidence="8">The sequence shown here is derived from an EMBL/GenBank/DDBJ whole genome shotgun (WGS) entry which is preliminary data.</text>
</comment>
<feature type="transmembrane region" description="Helical" evidence="7">
    <location>
        <begin position="119"/>
        <end position="141"/>
    </location>
</feature>
<dbReference type="GO" id="GO:0016682">
    <property type="term" value="F:oxidoreductase activity, acting on diphenols and related substances as donors, oxygen as acceptor"/>
    <property type="evidence" value="ECO:0007669"/>
    <property type="project" value="TreeGrafter"/>
</dbReference>
<evidence type="ECO:0000256" key="2">
    <source>
        <dbReference type="ARBA" id="ARBA00007543"/>
    </source>
</evidence>
<dbReference type="RefSeq" id="WP_106291651.1">
    <property type="nucleotide sequence ID" value="NZ_PVTH01000002.1"/>
</dbReference>
<feature type="transmembrane region" description="Helical" evidence="7">
    <location>
        <begin position="228"/>
        <end position="250"/>
    </location>
</feature>
<feature type="transmembrane region" description="Helical" evidence="7">
    <location>
        <begin position="307"/>
        <end position="327"/>
    </location>
</feature>
<feature type="transmembrane region" description="Helical" evidence="7">
    <location>
        <begin position="204"/>
        <end position="222"/>
    </location>
</feature>
<feature type="transmembrane region" description="Helical" evidence="7">
    <location>
        <begin position="82"/>
        <end position="99"/>
    </location>
</feature>
<evidence type="ECO:0000313" key="8">
    <source>
        <dbReference type="EMBL" id="PRY54448.1"/>
    </source>
</evidence>
<feature type="transmembrane region" description="Helical" evidence="7">
    <location>
        <begin position="161"/>
        <end position="183"/>
    </location>
</feature>
<evidence type="ECO:0000256" key="7">
    <source>
        <dbReference type="SAM" id="Phobius"/>
    </source>
</evidence>
<dbReference type="PANTHER" id="PTHR43141">
    <property type="entry name" value="CYTOCHROME BD2 SUBUNIT II"/>
    <property type="match status" value="1"/>
</dbReference>
<dbReference type="GO" id="GO:0070069">
    <property type="term" value="C:cytochrome complex"/>
    <property type="evidence" value="ECO:0007669"/>
    <property type="project" value="TreeGrafter"/>
</dbReference>
<dbReference type="Proteomes" id="UP000238034">
    <property type="component" value="Unassembled WGS sequence"/>
</dbReference>
<proteinExistence type="inferred from homology"/>
<dbReference type="PANTHER" id="PTHR43141:SF4">
    <property type="entry name" value="CYTOCHROME BD2 SUBUNIT II"/>
    <property type="match status" value="1"/>
</dbReference>
<evidence type="ECO:0000256" key="6">
    <source>
        <dbReference type="ARBA" id="ARBA00023136"/>
    </source>
</evidence>
<keyword evidence="3" id="KW-1003">Cell membrane</keyword>
<feature type="transmembrane region" description="Helical" evidence="7">
    <location>
        <begin position="6"/>
        <end position="32"/>
    </location>
</feature>
<accession>A0A2T0U9A6</accession>
<gene>
    <name evidence="8" type="ORF">B0I27_102214</name>
</gene>
<organism evidence="8 9">
    <name type="scientific">Arcticibacter pallidicorallinus</name>
    <dbReference type="NCBI Taxonomy" id="1259464"/>
    <lineage>
        <taxon>Bacteria</taxon>
        <taxon>Pseudomonadati</taxon>
        <taxon>Bacteroidota</taxon>
        <taxon>Sphingobacteriia</taxon>
        <taxon>Sphingobacteriales</taxon>
        <taxon>Sphingobacteriaceae</taxon>
        <taxon>Arcticibacter</taxon>
    </lineage>
</organism>
<keyword evidence="6 7" id="KW-0472">Membrane</keyword>
<comment type="subcellular location">
    <subcellularLocation>
        <location evidence="1">Cell membrane</location>
        <topology evidence="1">Multi-pass membrane protein</topology>
    </subcellularLocation>
</comment>
<comment type="similarity">
    <text evidence="2">Belongs to the cytochrome ubiquinol oxidase subunit 2 family.</text>
</comment>
<keyword evidence="5 7" id="KW-1133">Transmembrane helix</keyword>
<dbReference type="Pfam" id="PF02322">
    <property type="entry name" value="Cyt_bd_oxida_II"/>
    <property type="match status" value="1"/>
</dbReference>
<keyword evidence="4 7" id="KW-0812">Transmembrane</keyword>
<evidence type="ECO:0000256" key="1">
    <source>
        <dbReference type="ARBA" id="ARBA00004651"/>
    </source>
</evidence>
<evidence type="ECO:0000313" key="9">
    <source>
        <dbReference type="Proteomes" id="UP000238034"/>
    </source>
</evidence>
<reference evidence="8 9" key="1">
    <citation type="submission" date="2018-03" db="EMBL/GenBank/DDBJ databases">
        <title>Genomic Encyclopedia of Type Strains, Phase III (KMG-III): the genomes of soil and plant-associated and newly described type strains.</title>
        <authorList>
            <person name="Whitman W."/>
        </authorList>
    </citation>
    <scope>NUCLEOTIDE SEQUENCE [LARGE SCALE GENOMIC DNA]</scope>
    <source>
        <strain evidence="8 9">CGMCC 1.9313</strain>
    </source>
</reference>
<dbReference type="OrthoDB" id="9776710at2"/>
<feature type="transmembrane region" description="Helical" evidence="7">
    <location>
        <begin position="52"/>
        <end position="70"/>
    </location>
</feature>
<dbReference type="InterPro" id="IPR003317">
    <property type="entry name" value="Cyt-d_oxidase_su2"/>
</dbReference>
<feature type="transmembrane region" description="Helical" evidence="7">
    <location>
        <begin position="262"/>
        <end position="280"/>
    </location>
</feature>
<name>A0A2T0U9A6_9SPHI</name>
<evidence type="ECO:0000256" key="5">
    <source>
        <dbReference type="ARBA" id="ARBA00022989"/>
    </source>
</evidence>
<dbReference type="EMBL" id="PVTH01000002">
    <property type="protein sequence ID" value="PRY54448.1"/>
    <property type="molecule type" value="Genomic_DNA"/>
</dbReference>